<dbReference type="EMBL" id="QBIY01012555">
    <property type="protein sequence ID" value="RXN23899.1"/>
    <property type="molecule type" value="Genomic_DNA"/>
</dbReference>
<organism evidence="3 4">
    <name type="scientific">Labeo rohita</name>
    <name type="common">Indian major carp</name>
    <name type="synonym">Cyprinus rohita</name>
    <dbReference type="NCBI Taxonomy" id="84645"/>
    <lineage>
        <taxon>Eukaryota</taxon>
        <taxon>Metazoa</taxon>
        <taxon>Chordata</taxon>
        <taxon>Craniata</taxon>
        <taxon>Vertebrata</taxon>
        <taxon>Euteleostomi</taxon>
        <taxon>Actinopterygii</taxon>
        <taxon>Neopterygii</taxon>
        <taxon>Teleostei</taxon>
        <taxon>Ostariophysi</taxon>
        <taxon>Cypriniformes</taxon>
        <taxon>Cyprinidae</taxon>
        <taxon>Labeoninae</taxon>
        <taxon>Labeonini</taxon>
        <taxon>Labeo</taxon>
    </lineage>
</organism>
<feature type="compositionally biased region" description="Polar residues" evidence="1">
    <location>
        <begin position="1320"/>
        <end position="1354"/>
    </location>
</feature>
<dbReference type="PANTHER" id="PTHR47236:SF5">
    <property type="entry name" value="GENE, 32742-RELATED"/>
    <property type="match status" value="1"/>
</dbReference>
<protein>
    <submittedName>
        <fullName evidence="3">Uncharacterized protein</fullName>
    </submittedName>
</protein>
<accession>A0A498MQQ9</accession>
<feature type="region of interest" description="Disordered" evidence="1">
    <location>
        <begin position="1313"/>
        <end position="1355"/>
    </location>
</feature>
<gene>
    <name evidence="3" type="ORF">ROHU_006355</name>
</gene>
<evidence type="ECO:0000256" key="1">
    <source>
        <dbReference type="SAM" id="MobiDB-lite"/>
    </source>
</evidence>
<evidence type="ECO:0000313" key="4">
    <source>
        <dbReference type="Proteomes" id="UP000290572"/>
    </source>
</evidence>
<feature type="transmembrane region" description="Helical" evidence="2">
    <location>
        <begin position="354"/>
        <end position="378"/>
    </location>
</feature>
<dbReference type="STRING" id="84645.A0A498MQQ9"/>
<evidence type="ECO:0000313" key="3">
    <source>
        <dbReference type="EMBL" id="RXN23899.1"/>
    </source>
</evidence>
<keyword evidence="2" id="KW-1133">Transmembrane helix</keyword>
<name>A0A498MQQ9_LABRO</name>
<keyword evidence="4" id="KW-1185">Reference proteome</keyword>
<evidence type="ECO:0000256" key="2">
    <source>
        <dbReference type="SAM" id="Phobius"/>
    </source>
</evidence>
<reference evidence="3 4" key="1">
    <citation type="submission" date="2018-03" db="EMBL/GenBank/DDBJ databases">
        <title>Draft genome sequence of Rohu Carp (Labeo rohita).</title>
        <authorList>
            <person name="Das P."/>
            <person name="Kushwaha B."/>
            <person name="Joshi C.G."/>
            <person name="Kumar D."/>
            <person name="Nagpure N.S."/>
            <person name="Sahoo L."/>
            <person name="Das S.P."/>
            <person name="Bit A."/>
            <person name="Patnaik S."/>
            <person name="Meher P.K."/>
            <person name="Jayasankar P."/>
            <person name="Koringa P.G."/>
            <person name="Patel N.V."/>
            <person name="Hinsu A.T."/>
            <person name="Kumar R."/>
            <person name="Pandey M."/>
            <person name="Agarwal S."/>
            <person name="Srivastava S."/>
            <person name="Singh M."/>
            <person name="Iquebal M.A."/>
            <person name="Jaiswal S."/>
            <person name="Angadi U.B."/>
            <person name="Kumar N."/>
            <person name="Raza M."/>
            <person name="Shah T.M."/>
            <person name="Rai A."/>
            <person name="Jena J.K."/>
        </authorList>
    </citation>
    <scope>NUCLEOTIDE SEQUENCE [LARGE SCALE GENOMIC DNA]</scope>
    <source>
        <strain evidence="3">DASCIFA01</strain>
        <tissue evidence="3">Testis</tissue>
    </source>
</reference>
<proteinExistence type="predicted"/>
<keyword evidence="2" id="KW-0472">Membrane</keyword>
<dbReference type="Proteomes" id="UP000290572">
    <property type="component" value="Unassembled WGS sequence"/>
</dbReference>
<feature type="region of interest" description="Disordered" evidence="1">
    <location>
        <begin position="1547"/>
        <end position="1573"/>
    </location>
</feature>
<keyword evidence="2" id="KW-0812">Transmembrane</keyword>
<dbReference type="PANTHER" id="PTHR47236">
    <property type="entry name" value="GENE, 32742-RELATED-RELATED"/>
    <property type="match status" value="1"/>
</dbReference>
<comment type="caution">
    <text evidence="3">The sequence shown here is derived from an EMBL/GenBank/DDBJ whole genome shotgun (WGS) entry which is preliminary data.</text>
</comment>
<sequence length="1573" mass="174083">MKPRDVKNKASDGQCPCTLGYVQKGEACVLKVYEICKDGRARNQHGECLDHKQWKQYCCQQVCPSPELYEGYDGSLGLCACRGLSRPEPDRVECVGWCRSILNPVLQLVCTGSLYLLYTESDQQVSMSGSMLETVLKHWDSRGSLECNVQLNFSRPVYTVQTGEAGFFGLLNAVPVEVRRLILAHSQETNRHFEPLDTEQGNIKDKEEDWDSHWSSKSSAFGTSDMRPGGVLNPTACLHPGDILLFTVTQQHYPQYDVDSLYNTNAAFDWGPFRLLAQDQELARSAHSLFSISLHEPGVYAFKLSSHQHRHMYVRVVPAGGECYDTGPFFPSDPHHLTRMGIAQRRQLLLRPDWTMIGGLLVGAVVILCLCVTILILFREYGWPEKLPAQARYRDLQLSSVQSWNSHRLCSYCPAAVALVSNEFWDYEEQVDLEAFSSSTFYDILLKHSVSVTVRLGQLRGEVKQLYQGVLGKLRGLHPGWRMFGGKTEGLERQVEQEMVRRRALGNQLTQLLDSQLQILRVEMRAQQVIQKTFRARLREGVRLLRLLAEGHTLLWDKHIKQHVLERVAVLSDEMIEMVSVESQRLGAWVVLKEGTGAQLLCPATGSVLSREDIIAPDGSVRACDAVHVDPLTGLIQPNSNTHMLLASAHSMPVPPDFFLHPQTGKLLPVAGNVGFDPASSTLVFTADACVGEVGKWESPLLPFIPYPPSRHAEIHAASKLRGLRSGQRLVFGGPMCDCDTGVLVPILAVTIHPQTGLVYPLGGVHTCPISRLRQPIQIGCPMLDPRTGDLVLITGVSLDPHTGAVLPVGGLLLNESFIEPLSGRMVRVGGGSVRGGKVVPHAGGFQALLDSQALGACLRVAELLQGVSEEWSSAAADPQGDLDRLSAATSELEQAWKSSQHCVLQLLSRLEVVQEQARGVAENGGSVGEIKFPGIDLSLPALPGLEYPDPGGSSLHVPVLGAQLDWVSGCMVPLAGTMEDADGKGLVPIRFGAQTVDPVTGVLSPVVGANLDVWKRTVVPITVSQILTLGENPDTVTVEALQKESSVRGNYWREQTLKEEEMVGDFDRAVKHYLSTSIHESDCIDWMDTDRQLRETAAEIQESAQCEAQRKALQNSELSLLIPAHVLHALTGDEEEWEQQCYWHTELKAVLSRASVSMERLRRDRDQLSKHEMQHLDGELREQELWEQLMQRQAELDAALSSLRCARQVCQLRADTAQSLVSGTFWYKDFDMLQPKSVRNPLKVIAMTQQKILPRLERLIQLLEETKALGQSTSTQRQQSSGKQAFGCDSASRAWTESVSVVKGVSTQSFKDQMKAPSASEQNATVPSLPLSNPSYAQKSQEKTQLNHSQDVRSLQEPGLSAHISVPQLAGAGRSFVDFMDAQWECEGELIQIPAVTLQLASTLPLNDYHNNAFRNSFYYQEGQKTLFVRSQRLQSVGGLSLLLMHCAAHISTGQMSTDSTPAFQRAFFKVLQVGLSELFHARLGQTVSPDDERTKDLQSLDGLLLERLQKPSPGIFSEDEVLGRLRKYREASVFRQVESLLKESPKSLEINHLNTDPSLNDDPDSQDAAPP</sequence>